<sequence length="262" mass="29420">LSITEASWPHLKPLSDYSRRVACDQKSSPYQPGKFSNPFINLKFEVVDNCTSKRKMDDSSVDDGYETPAKKAFTTTTSSPDLGCFMDYCSPLTRQESVSPFSTSSPALLPKKQGIKNAMKENVSPQLHPEHVERGSSTDPRGKGETVPSSVQNQSNIVFFRVVVLNRQVDWEYKKNQYVHSVTQHLTENPGANHGVMSELLSLMSHVADQTTGSNGTQWQHPSDLTRRYAPSMMLHDWKAKNSPTQKRFAKVPKIFARTPFP</sequence>
<evidence type="ECO:0000256" key="1">
    <source>
        <dbReference type="ARBA" id="ARBA00004123"/>
    </source>
</evidence>
<dbReference type="PANTHER" id="PTHR14455:SF0">
    <property type="entry name" value="S100P-BINDING PROTEIN"/>
    <property type="match status" value="1"/>
</dbReference>
<reference evidence="5" key="1">
    <citation type="submission" date="2023-09" db="UniProtKB">
        <authorList>
            <consortium name="Ensembl"/>
        </authorList>
    </citation>
    <scope>IDENTIFICATION</scope>
</reference>
<dbReference type="AlphaFoldDB" id="A0A3B4ZRB2"/>
<dbReference type="InterPro" id="IPR026097">
    <property type="entry name" value="S100PBP"/>
</dbReference>
<dbReference type="Ensembl" id="ENSSPAT00000008924.1">
    <property type="protein sequence ID" value="ENSSPAP00000008764.1"/>
    <property type="gene ID" value="ENSSPAG00000006680.1"/>
</dbReference>
<keyword evidence="3" id="KW-0539">Nucleus</keyword>
<dbReference type="GO" id="GO:0048306">
    <property type="term" value="F:calcium-dependent protein binding"/>
    <property type="evidence" value="ECO:0007669"/>
    <property type="project" value="InterPro"/>
</dbReference>
<evidence type="ECO:0000256" key="4">
    <source>
        <dbReference type="SAM" id="MobiDB-lite"/>
    </source>
</evidence>
<dbReference type="STRING" id="144197.ENSSPAP00000008764"/>
<feature type="region of interest" description="Disordered" evidence="4">
    <location>
        <begin position="122"/>
        <end position="150"/>
    </location>
</feature>
<dbReference type="GO" id="GO:0005634">
    <property type="term" value="C:nucleus"/>
    <property type="evidence" value="ECO:0007669"/>
    <property type="project" value="UniProtKB-SubCell"/>
</dbReference>
<dbReference type="Pfam" id="PF15427">
    <property type="entry name" value="S100PBPR"/>
    <property type="match status" value="1"/>
</dbReference>
<feature type="compositionally biased region" description="Basic and acidic residues" evidence="4">
    <location>
        <begin position="128"/>
        <end position="144"/>
    </location>
</feature>
<evidence type="ECO:0000313" key="5">
    <source>
        <dbReference type="Ensembl" id="ENSSPAP00000008764.1"/>
    </source>
</evidence>
<evidence type="ECO:0000256" key="3">
    <source>
        <dbReference type="ARBA" id="ARBA00023242"/>
    </source>
</evidence>
<organism evidence="5">
    <name type="scientific">Stegastes partitus</name>
    <name type="common">bicolor damselfish</name>
    <dbReference type="NCBI Taxonomy" id="144197"/>
    <lineage>
        <taxon>Eukaryota</taxon>
        <taxon>Metazoa</taxon>
        <taxon>Chordata</taxon>
        <taxon>Craniata</taxon>
        <taxon>Vertebrata</taxon>
        <taxon>Euteleostomi</taxon>
        <taxon>Actinopterygii</taxon>
        <taxon>Neopterygii</taxon>
        <taxon>Teleostei</taxon>
        <taxon>Neoteleostei</taxon>
        <taxon>Acanthomorphata</taxon>
        <taxon>Ovalentaria</taxon>
        <taxon>Pomacentridae</taxon>
        <taxon>Stegastes</taxon>
    </lineage>
</organism>
<dbReference type="GeneTree" id="ENSGT00730000113981"/>
<accession>A0A3B4ZRB2</accession>
<dbReference type="PANTHER" id="PTHR14455">
    <property type="entry name" value="ASKOPOS"/>
    <property type="match status" value="1"/>
</dbReference>
<protein>
    <recommendedName>
        <fullName evidence="2">S100P-binding protein</fullName>
    </recommendedName>
</protein>
<comment type="subcellular location">
    <subcellularLocation>
        <location evidence="1">Nucleus</location>
    </subcellularLocation>
</comment>
<evidence type="ECO:0000256" key="2">
    <source>
        <dbReference type="ARBA" id="ARBA00020595"/>
    </source>
</evidence>
<proteinExistence type="predicted"/>
<name>A0A3B4ZRB2_9TELE</name>